<dbReference type="HAMAP" id="MF_00578">
    <property type="entry name" value="Glu_cys_ligase"/>
    <property type="match status" value="1"/>
</dbReference>
<feature type="domain" description="Glutamate--cysteine ligase" evidence="8">
    <location>
        <begin position="15"/>
        <end position="382"/>
    </location>
</feature>
<accession>A0A1W1DD30</accession>
<keyword evidence="5" id="KW-0547">Nucleotide-binding</keyword>
<dbReference type="PANTHER" id="PTHR38761">
    <property type="entry name" value="GLUTAMATE--CYSTEINE LIGASE"/>
    <property type="match status" value="1"/>
</dbReference>
<comment type="pathway">
    <text evidence="1">Sulfur metabolism; glutathione biosynthesis; glutathione from L-cysteine and L-glutamate: step 1/2.</text>
</comment>
<dbReference type="InterPro" id="IPR006334">
    <property type="entry name" value="Glut_cys_ligase"/>
</dbReference>
<evidence type="ECO:0000256" key="4">
    <source>
        <dbReference type="ARBA" id="ARBA00022684"/>
    </source>
</evidence>
<keyword evidence="6" id="KW-0067">ATP-binding</keyword>
<dbReference type="GO" id="GO:0005829">
    <property type="term" value="C:cytosol"/>
    <property type="evidence" value="ECO:0007669"/>
    <property type="project" value="TreeGrafter"/>
</dbReference>
<dbReference type="NCBIfam" id="TIGR01434">
    <property type="entry name" value="glu_cys_ligase"/>
    <property type="match status" value="1"/>
</dbReference>
<protein>
    <recommendedName>
        <fullName evidence="2">glutamate--cysteine ligase</fullName>
        <ecNumber evidence="2">6.3.2.2</ecNumber>
    </recommendedName>
</protein>
<dbReference type="GO" id="GO:0004357">
    <property type="term" value="F:glutamate-cysteine ligase activity"/>
    <property type="evidence" value="ECO:0007669"/>
    <property type="project" value="UniProtKB-EC"/>
</dbReference>
<evidence type="ECO:0000256" key="3">
    <source>
        <dbReference type="ARBA" id="ARBA00022598"/>
    </source>
</evidence>
<comment type="catalytic activity">
    <reaction evidence="7">
        <text>L-cysteine + L-glutamate + ATP = gamma-L-glutamyl-L-cysteine + ADP + phosphate + H(+)</text>
        <dbReference type="Rhea" id="RHEA:13285"/>
        <dbReference type="ChEBI" id="CHEBI:15378"/>
        <dbReference type="ChEBI" id="CHEBI:29985"/>
        <dbReference type="ChEBI" id="CHEBI:30616"/>
        <dbReference type="ChEBI" id="CHEBI:35235"/>
        <dbReference type="ChEBI" id="CHEBI:43474"/>
        <dbReference type="ChEBI" id="CHEBI:58173"/>
        <dbReference type="ChEBI" id="CHEBI:456216"/>
        <dbReference type="EC" id="6.3.2.2"/>
    </reaction>
</comment>
<evidence type="ECO:0000256" key="6">
    <source>
        <dbReference type="ARBA" id="ARBA00022840"/>
    </source>
</evidence>
<evidence type="ECO:0000256" key="1">
    <source>
        <dbReference type="ARBA" id="ARBA00005006"/>
    </source>
</evidence>
<dbReference type="GO" id="GO:0046872">
    <property type="term" value="F:metal ion binding"/>
    <property type="evidence" value="ECO:0007669"/>
    <property type="project" value="TreeGrafter"/>
</dbReference>
<proteinExistence type="inferred from homology"/>
<keyword evidence="4" id="KW-0317">Glutathione biosynthesis</keyword>
<name>A0A1W1DD30_9ZZZZ</name>
<sequence>MFVDIVQKIQILMPHRSLLSGNLVGIEKEGLRVSRKGGISQAPHPSAFGCALTHPNITIDFSESLIELVTPPMRNAKEVLSFLSNTQHYLYHHLPKDQSFWPASMPCVIRGETFIPIAQFGTSNRGMMKTLYRTGLANRYGSVMQTIAGIHFNYSFSLEFWEQYRSLLAPSETMRTFIDCGYMGLTRNVVRYGWLIPYLFGASPAVCKSFLKGYHKHSLVEFNEGTLYKPYATSLRMGDIGYQNLRSDEVGVKANYNSLSHYIHSLQAAMQTPCQEYEDIGLKKHGKYQQLNTNILQIENEYYASVRPKPLVDESKQPLDALHDNGIGYVELRSIDINPLTPLGIDQEQVLFLEAYILFCLLESSPIISSREQFEIDNNDQLVAHEGRKPGLLLTKKGQQCTLQEWGQILIDDIERCAQLLSTEHQQAVISIARRIKNPDLTPSAITLNQMKNRNQGFFDYINVIAKQYRRTFLSNEVDTRHFDYLDQQTKSSCAKQLKIEQADNLRFDEFLADYFKGS</sequence>
<organism evidence="9">
    <name type="scientific">hydrothermal vent metagenome</name>
    <dbReference type="NCBI Taxonomy" id="652676"/>
    <lineage>
        <taxon>unclassified sequences</taxon>
        <taxon>metagenomes</taxon>
        <taxon>ecological metagenomes</taxon>
    </lineage>
</organism>
<dbReference type="GO" id="GO:0005524">
    <property type="term" value="F:ATP binding"/>
    <property type="evidence" value="ECO:0007669"/>
    <property type="project" value="UniProtKB-KW"/>
</dbReference>
<evidence type="ECO:0000256" key="2">
    <source>
        <dbReference type="ARBA" id="ARBA00012220"/>
    </source>
</evidence>
<evidence type="ECO:0000259" key="8">
    <source>
        <dbReference type="Pfam" id="PF04262"/>
    </source>
</evidence>
<keyword evidence="3 9" id="KW-0436">Ligase</keyword>
<dbReference type="AlphaFoldDB" id="A0A1W1DD30"/>
<dbReference type="EMBL" id="FPHS01000099">
    <property type="protein sequence ID" value="SFV79048.1"/>
    <property type="molecule type" value="Genomic_DNA"/>
</dbReference>
<dbReference type="SUPFAM" id="SSF55931">
    <property type="entry name" value="Glutamine synthetase/guanido kinase"/>
    <property type="match status" value="1"/>
</dbReference>
<evidence type="ECO:0000256" key="5">
    <source>
        <dbReference type="ARBA" id="ARBA00022741"/>
    </source>
</evidence>
<dbReference type="PANTHER" id="PTHR38761:SF1">
    <property type="entry name" value="GLUTAMATE--CYSTEINE LIGASE"/>
    <property type="match status" value="1"/>
</dbReference>
<evidence type="ECO:0000313" key="9">
    <source>
        <dbReference type="EMBL" id="SFV79048.1"/>
    </source>
</evidence>
<reference evidence="9" key="1">
    <citation type="submission" date="2016-10" db="EMBL/GenBank/DDBJ databases">
        <authorList>
            <person name="de Groot N.N."/>
        </authorList>
    </citation>
    <scope>NUCLEOTIDE SEQUENCE</scope>
</reference>
<dbReference type="InterPro" id="IPR014746">
    <property type="entry name" value="Gln_synth/guanido_kin_cat_dom"/>
</dbReference>
<dbReference type="InterPro" id="IPR007370">
    <property type="entry name" value="Glu_cys_ligase"/>
</dbReference>
<dbReference type="Pfam" id="PF04262">
    <property type="entry name" value="Glu_cys_ligase"/>
    <property type="match status" value="1"/>
</dbReference>
<evidence type="ECO:0000256" key="7">
    <source>
        <dbReference type="ARBA" id="ARBA00048819"/>
    </source>
</evidence>
<gene>
    <name evidence="9" type="ORF">MNB_SUP05-11-532</name>
</gene>
<dbReference type="Gene3D" id="3.30.590.20">
    <property type="match status" value="1"/>
</dbReference>
<dbReference type="EC" id="6.3.2.2" evidence="2"/>
<dbReference type="GO" id="GO:0006750">
    <property type="term" value="P:glutathione biosynthetic process"/>
    <property type="evidence" value="ECO:0007669"/>
    <property type="project" value="UniProtKB-KW"/>
</dbReference>